<dbReference type="EMBL" id="KQ087238">
    <property type="protein sequence ID" value="KLT40280.1"/>
    <property type="molecule type" value="Genomic_DNA"/>
</dbReference>
<accession>A0A0J0XGQ9</accession>
<protein>
    <recommendedName>
        <fullName evidence="3">Tc1-like transposase DDE domain-containing protein</fullName>
    </recommendedName>
</protein>
<proteinExistence type="predicted"/>
<keyword evidence="2" id="KW-1185">Reference proteome</keyword>
<dbReference type="GO" id="GO:0003676">
    <property type="term" value="F:nucleic acid binding"/>
    <property type="evidence" value="ECO:0007669"/>
    <property type="project" value="InterPro"/>
</dbReference>
<evidence type="ECO:0008006" key="3">
    <source>
        <dbReference type="Google" id="ProtNLM"/>
    </source>
</evidence>
<organism evidence="1 2">
    <name type="scientific">Cutaneotrichosporon oleaginosum</name>
    <dbReference type="NCBI Taxonomy" id="879819"/>
    <lineage>
        <taxon>Eukaryota</taxon>
        <taxon>Fungi</taxon>
        <taxon>Dikarya</taxon>
        <taxon>Basidiomycota</taxon>
        <taxon>Agaricomycotina</taxon>
        <taxon>Tremellomycetes</taxon>
        <taxon>Trichosporonales</taxon>
        <taxon>Trichosporonaceae</taxon>
        <taxon>Cutaneotrichosporon</taxon>
    </lineage>
</organism>
<dbReference type="OrthoDB" id="3362128at2759"/>
<dbReference type="Proteomes" id="UP000053611">
    <property type="component" value="Unassembled WGS sequence"/>
</dbReference>
<dbReference type="STRING" id="879819.A0A0J0XGQ9"/>
<name>A0A0J0XGQ9_9TREE</name>
<sequence>MDALGLPTLFHPPNSPDLNPIEHVLAELKRRLKLLPTRPRSVSELWEAAQHVWEEIPQDFIDKCIDSMKARRKALRSNFGGATRY</sequence>
<gene>
    <name evidence="1" type="ORF">CC85DRAFT_249738</name>
</gene>
<evidence type="ECO:0000313" key="2">
    <source>
        <dbReference type="Proteomes" id="UP000053611"/>
    </source>
</evidence>
<dbReference type="InterPro" id="IPR036397">
    <property type="entry name" value="RNaseH_sf"/>
</dbReference>
<reference evidence="1 2" key="1">
    <citation type="submission" date="2015-03" db="EMBL/GenBank/DDBJ databases">
        <title>Genomics and transcriptomics of the oil-accumulating basidiomycete yeast T. oleaginosus allow insights into substrate utilization and the diverse evolutionary trajectories of mating systems in fungi.</title>
        <authorList>
            <consortium name="DOE Joint Genome Institute"/>
            <person name="Kourist R."/>
            <person name="Kracht O."/>
            <person name="Bracharz F."/>
            <person name="Lipzen A."/>
            <person name="Nolan M."/>
            <person name="Ohm R."/>
            <person name="Grigoriev I."/>
            <person name="Sun S."/>
            <person name="Heitman J."/>
            <person name="Bruck T."/>
            <person name="Nowrousian M."/>
        </authorList>
    </citation>
    <scope>NUCLEOTIDE SEQUENCE [LARGE SCALE GENOMIC DNA]</scope>
    <source>
        <strain evidence="1 2">IBC0246</strain>
    </source>
</reference>
<evidence type="ECO:0000313" key="1">
    <source>
        <dbReference type="EMBL" id="KLT40280.1"/>
    </source>
</evidence>
<dbReference type="AlphaFoldDB" id="A0A0J0XGQ9"/>
<dbReference type="Gene3D" id="3.30.420.10">
    <property type="entry name" value="Ribonuclease H-like superfamily/Ribonuclease H"/>
    <property type="match status" value="1"/>
</dbReference>